<protein>
    <recommendedName>
        <fullName evidence="7">RRM domain-containing protein</fullName>
    </recommendedName>
</protein>
<dbReference type="GO" id="GO:0003723">
    <property type="term" value="F:RNA binding"/>
    <property type="evidence" value="ECO:0007669"/>
    <property type="project" value="UniProtKB-UniRule"/>
</dbReference>
<keyword evidence="2" id="KW-0963">Cytoplasm</keyword>
<dbReference type="Pfam" id="PF00076">
    <property type="entry name" value="RRM_1"/>
    <property type="match status" value="3"/>
</dbReference>
<evidence type="ECO:0000256" key="1">
    <source>
        <dbReference type="ARBA" id="ARBA00004496"/>
    </source>
</evidence>
<proteinExistence type="predicted"/>
<organism evidence="8 9">
    <name type="scientific">Macrostomum lignano</name>
    <dbReference type="NCBI Taxonomy" id="282301"/>
    <lineage>
        <taxon>Eukaryota</taxon>
        <taxon>Metazoa</taxon>
        <taxon>Spiralia</taxon>
        <taxon>Lophotrochozoa</taxon>
        <taxon>Platyhelminthes</taxon>
        <taxon>Rhabditophora</taxon>
        <taxon>Macrostomorpha</taxon>
        <taxon>Macrostomida</taxon>
        <taxon>Macrostomidae</taxon>
        <taxon>Macrostomum</taxon>
    </lineage>
</organism>
<dbReference type="SUPFAM" id="SSF54928">
    <property type="entry name" value="RNA-binding domain, RBD"/>
    <property type="match status" value="2"/>
</dbReference>
<dbReference type="AlphaFoldDB" id="A0A267GUE0"/>
<gene>
    <name evidence="8" type="ORF">BOX15_Mlig006545g1</name>
</gene>
<feature type="region of interest" description="Disordered" evidence="6">
    <location>
        <begin position="599"/>
        <end position="718"/>
    </location>
</feature>
<dbReference type="FunFam" id="3.30.70.330:FF:000027">
    <property type="entry name" value="Heterogeneous nuclear ribonucleoprotein q isoform"/>
    <property type="match status" value="1"/>
</dbReference>
<evidence type="ECO:0000313" key="9">
    <source>
        <dbReference type="Proteomes" id="UP000215902"/>
    </source>
</evidence>
<feature type="compositionally biased region" description="Low complexity" evidence="6">
    <location>
        <begin position="538"/>
        <end position="551"/>
    </location>
</feature>
<dbReference type="InterPro" id="IPR000504">
    <property type="entry name" value="RRM_dom"/>
</dbReference>
<dbReference type="InterPro" id="IPR035979">
    <property type="entry name" value="RBD_domain_sf"/>
</dbReference>
<reference evidence="8 9" key="1">
    <citation type="submission" date="2017-06" db="EMBL/GenBank/DDBJ databases">
        <title>A platform for efficient transgenesis in Macrostomum lignano, a flatworm model organism for stem cell research.</title>
        <authorList>
            <person name="Berezikov E."/>
        </authorList>
    </citation>
    <scope>NUCLEOTIDE SEQUENCE [LARGE SCALE GENOMIC DNA]</scope>
    <source>
        <strain evidence="8">DV1</strain>
        <tissue evidence="8">Whole organism</tissue>
    </source>
</reference>
<feature type="compositionally biased region" description="Gly residues" evidence="6">
    <location>
        <begin position="679"/>
        <end position="693"/>
    </location>
</feature>
<feature type="region of interest" description="Disordered" evidence="6">
    <location>
        <begin position="484"/>
        <end position="587"/>
    </location>
</feature>
<feature type="domain" description="RRM" evidence="7">
    <location>
        <begin position="236"/>
        <end position="315"/>
    </location>
</feature>
<dbReference type="FunFam" id="3.30.70.330:FF:000023">
    <property type="entry name" value="Heterogeneous nuclear ribonucleoprotein q isoform"/>
    <property type="match status" value="1"/>
</dbReference>
<comment type="subcellular location">
    <subcellularLocation>
        <location evidence="1">Cytoplasm</location>
    </subcellularLocation>
</comment>
<evidence type="ECO:0000259" key="7">
    <source>
        <dbReference type="PROSITE" id="PS50102"/>
    </source>
</evidence>
<keyword evidence="9" id="KW-1185">Reference proteome</keyword>
<feature type="compositionally biased region" description="Low complexity" evidence="6">
    <location>
        <begin position="651"/>
        <end position="672"/>
    </location>
</feature>
<sequence length="718" mass="78601">MSTEAEPAADGNNSAQATDKPVKQASTTDASAPKKGSNYSGDNNSEAVNSNDNEATATEKESIVAKLNSDRGISAELANFLAELVVSPNKIFSLDDFDERATNAVKDLDAEFLRSVVDELLVKDYTNISNKSACLCGLVKQMKLKRQQQQLGDPADADRRGSAASSGAPSTSGASATGAAAGAAAASGATLSKLGPDEAKLKELLAEIKFCHEVTVGQRRLGPPIGAEELKDSSQCEIFVGKLPKDMYEDRIYQMFRPVGPIYDIRVMVDPPTGMGRGFCFVCYTSKQDASKAVEKFHEYEIKPQRRLQVNLATPNLRLFVGNIPKTLDRAKLMDDFSRVLDGVVDVIVYGSADDPRKKNRGFCFLEFDKHSSASAARRKLMKYPRVWSSDVWVDWADPLDEPDPDVMAKVRVLYVKSLTMDVTEDKLQEAFSVYGPLERVKKVKDYGFVHFEEREDALRAMEKLDGTSIGNSGPLSVTLAKPVSERAKQRKEERRMRNTGMPPMPPPAAAAYPHHHPQAAYQPGFYSQHQSQHHPGYHGIPPAPAGAPWAAGGGYGPSSNAHHQEQQQQAYAPTGTPGDQSTWSVPGDQQLYYQHLPAMPYQPPYPHQLASPPPPPPPPFQQQQQQAQPPQMMQHPAPTGRLQRGGRAYPQSQLPLQQQQQQQQQAPMPSMRGHRGGGRPPYGRNGGRGGLGSNSRPPAPLPQQQQQQQQPPPYQNS</sequence>
<feature type="compositionally biased region" description="Polar residues" evidence="6">
    <location>
        <begin position="37"/>
        <end position="56"/>
    </location>
</feature>
<evidence type="ECO:0000256" key="5">
    <source>
        <dbReference type="PROSITE-ProRule" id="PRU00176"/>
    </source>
</evidence>
<keyword evidence="4 5" id="KW-0694">RNA-binding</keyword>
<feature type="region of interest" description="Disordered" evidence="6">
    <location>
        <begin position="147"/>
        <end position="176"/>
    </location>
</feature>
<evidence type="ECO:0000256" key="6">
    <source>
        <dbReference type="SAM" id="MobiDB-lite"/>
    </source>
</evidence>
<comment type="caution">
    <text evidence="8">The sequence shown here is derived from an EMBL/GenBank/DDBJ whole genome shotgun (WGS) entry which is preliminary data.</text>
</comment>
<keyword evidence="3" id="KW-0677">Repeat</keyword>
<feature type="domain" description="RRM" evidence="7">
    <location>
        <begin position="317"/>
        <end position="399"/>
    </location>
</feature>
<dbReference type="OrthoDB" id="3800936at2759"/>
<feature type="domain" description="RRM" evidence="7">
    <location>
        <begin position="412"/>
        <end position="483"/>
    </location>
</feature>
<feature type="region of interest" description="Disordered" evidence="6">
    <location>
        <begin position="1"/>
        <end position="57"/>
    </location>
</feature>
<evidence type="ECO:0000256" key="4">
    <source>
        <dbReference type="ARBA" id="ARBA00022884"/>
    </source>
</evidence>
<evidence type="ECO:0000313" key="8">
    <source>
        <dbReference type="EMBL" id="PAA89636.1"/>
    </source>
</evidence>
<dbReference type="CDD" id="cd12251">
    <property type="entry name" value="RRM3_hnRNPR_like"/>
    <property type="match status" value="1"/>
</dbReference>
<dbReference type="CDD" id="cd21039">
    <property type="entry name" value="NURR"/>
    <property type="match status" value="1"/>
</dbReference>
<name>A0A267GUE0_9PLAT</name>
<dbReference type="Proteomes" id="UP000215902">
    <property type="component" value="Unassembled WGS sequence"/>
</dbReference>
<dbReference type="Gene3D" id="3.30.70.330">
    <property type="match status" value="3"/>
</dbReference>
<dbReference type="EMBL" id="NIVC01000143">
    <property type="protein sequence ID" value="PAA89636.1"/>
    <property type="molecule type" value="Genomic_DNA"/>
</dbReference>
<dbReference type="PROSITE" id="PS50102">
    <property type="entry name" value="RRM"/>
    <property type="match status" value="3"/>
</dbReference>
<feature type="compositionally biased region" description="Pro residues" evidence="6">
    <location>
        <begin position="601"/>
        <end position="621"/>
    </location>
</feature>
<dbReference type="SMART" id="SM00360">
    <property type="entry name" value="RRM"/>
    <property type="match status" value="3"/>
</dbReference>
<evidence type="ECO:0000256" key="2">
    <source>
        <dbReference type="ARBA" id="ARBA00022490"/>
    </source>
</evidence>
<evidence type="ECO:0000256" key="3">
    <source>
        <dbReference type="ARBA" id="ARBA00022737"/>
    </source>
</evidence>
<dbReference type="InterPro" id="IPR012677">
    <property type="entry name" value="Nucleotide-bd_a/b_plait_sf"/>
</dbReference>
<dbReference type="STRING" id="282301.A0A267GUE0"/>
<feature type="compositionally biased region" description="Low complexity" evidence="6">
    <location>
        <begin position="622"/>
        <end position="639"/>
    </location>
</feature>
<accession>A0A267GUE0</accession>
<dbReference type="GO" id="GO:0005737">
    <property type="term" value="C:cytoplasm"/>
    <property type="evidence" value="ECO:0007669"/>
    <property type="project" value="UniProtKB-SubCell"/>
</dbReference>
<dbReference type="PANTHER" id="PTHR21245">
    <property type="entry name" value="HETEROGENEOUS NUCLEAR RIBONUCLEOPROTEIN"/>
    <property type="match status" value="1"/>
</dbReference>
<feature type="compositionally biased region" description="Low complexity" evidence="6">
    <location>
        <begin position="162"/>
        <end position="176"/>
    </location>
</feature>
<feature type="compositionally biased region" description="Basic and acidic residues" evidence="6">
    <location>
        <begin position="484"/>
        <end position="497"/>
    </location>
</feature>
<dbReference type="NCBIfam" id="TIGR01648">
    <property type="entry name" value="hnRNP-R-Q"/>
    <property type="match status" value="1"/>
</dbReference>
<dbReference type="InterPro" id="IPR006535">
    <property type="entry name" value="HnRNP_R/Q_splicing_fac"/>
</dbReference>